<feature type="region of interest" description="Disordered" evidence="1">
    <location>
        <begin position="103"/>
        <end position="163"/>
    </location>
</feature>
<evidence type="ECO:0000313" key="4">
    <source>
        <dbReference type="Proteomes" id="UP001446871"/>
    </source>
</evidence>
<feature type="region of interest" description="Disordered" evidence="1">
    <location>
        <begin position="278"/>
        <end position="332"/>
    </location>
</feature>
<feature type="compositionally biased region" description="Low complexity" evidence="1">
    <location>
        <begin position="281"/>
        <end position="317"/>
    </location>
</feature>
<feature type="transmembrane region" description="Helical" evidence="2">
    <location>
        <begin position="23"/>
        <end position="45"/>
    </location>
</feature>
<reference evidence="3 4" key="1">
    <citation type="submission" date="2023-01" db="EMBL/GenBank/DDBJ databases">
        <title>Analysis of 21 Apiospora genomes using comparative genomics revels a genus with tremendous synthesis potential of carbohydrate active enzymes and secondary metabolites.</title>
        <authorList>
            <person name="Sorensen T."/>
        </authorList>
    </citation>
    <scope>NUCLEOTIDE SEQUENCE [LARGE SCALE GENOMIC DNA]</scope>
    <source>
        <strain evidence="3 4">CBS 83171</strain>
    </source>
</reference>
<dbReference type="EMBL" id="JAQQWM010000009">
    <property type="protein sequence ID" value="KAK8046133.1"/>
    <property type="molecule type" value="Genomic_DNA"/>
</dbReference>
<proteinExistence type="predicted"/>
<comment type="caution">
    <text evidence="3">The sequence shown here is derived from an EMBL/GenBank/DDBJ whole genome shotgun (WGS) entry which is preliminary data.</text>
</comment>
<feature type="compositionally biased region" description="Pro residues" evidence="1">
    <location>
        <begin position="137"/>
        <end position="150"/>
    </location>
</feature>
<sequence>MADIESQGQGDGKTERPSYTRLCTYKILPISLVICSTSIFSAAIVCTSLDKPIPPNAVIVISTIAGSLLLLILAGYLKIYHDRNGMDKVHPRAEEALKAFRDGFDPGHHLRQQDRQSQRPLPAEQHQHYAGNRHPPASNPQPRPVPPARHPGPSHNPDQSRQWTESYAPETVGRDYHFPATVPRDAFRYPQPSQQPRRHPPSAQVSPLNPAQKRQWQNDQGAHLARVPDVAAQLQAVLSDTIFASPLKTFTKPTVSLCHHEKDPDHHHRLFDPQQPHIITPTQSRKSSASTSTTDASSSTSPNTPSSSRSSRVLLSTPPRPPPPSPATESLSFPQFPVQCHTEQNILRNTKGLLVEHRAKCHTKHDSTRFVYCRPLRSAQDRKINDPER</sequence>
<organism evidence="3 4">
    <name type="scientific">Apiospora saccharicola</name>
    <dbReference type="NCBI Taxonomy" id="335842"/>
    <lineage>
        <taxon>Eukaryota</taxon>
        <taxon>Fungi</taxon>
        <taxon>Dikarya</taxon>
        <taxon>Ascomycota</taxon>
        <taxon>Pezizomycotina</taxon>
        <taxon>Sordariomycetes</taxon>
        <taxon>Xylariomycetidae</taxon>
        <taxon>Amphisphaeriales</taxon>
        <taxon>Apiosporaceae</taxon>
        <taxon>Apiospora</taxon>
    </lineage>
</organism>
<evidence type="ECO:0000313" key="3">
    <source>
        <dbReference type="EMBL" id="KAK8046133.1"/>
    </source>
</evidence>
<feature type="compositionally biased region" description="Basic and acidic residues" evidence="1">
    <location>
        <begin position="103"/>
        <end position="117"/>
    </location>
</feature>
<gene>
    <name evidence="3" type="ORF">PG996_014197</name>
</gene>
<protein>
    <submittedName>
        <fullName evidence="3">Uncharacterized protein</fullName>
    </submittedName>
</protein>
<evidence type="ECO:0000256" key="1">
    <source>
        <dbReference type="SAM" id="MobiDB-lite"/>
    </source>
</evidence>
<feature type="region of interest" description="Disordered" evidence="1">
    <location>
        <begin position="184"/>
        <end position="222"/>
    </location>
</feature>
<feature type="transmembrane region" description="Helical" evidence="2">
    <location>
        <begin position="57"/>
        <end position="77"/>
    </location>
</feature>
<keyword evidence="2" id="KW-0812">Transmembrane</keyword>
<dbReference type="Proteomes" id="UP001446871">
    <property type="component" value="Unassembled WGS sequence"/>
</dbReference>
<evidence type="ECO:0000256" key="2">
    <source>
        <dbReference type="SAM" id="Phobius"/>
    </source>
</evidence>
<keyword evidence="2" id="KW-0472">Membrane</keyword>
<keyword evidence="2" id="KW-1133">Transmembrane helix</keyword>
<accession>A0ABR1THM9</accession>
<keyword evidence="4" id="KW-1185">Reference proteome</keyword>
<name>A0ABR1THM9_9PEZI</name>
<feature type="compositionally biased region" description="Polar residues" evidence="1">
    <location>
        <begin position="205"/>
        <end position="220"/>
    </location>
</feature>